<dbReference type="EMBL" id="WWCP01000012">
    <property type="protein sequence ID" value="MYM82740.1"/>
    <property type="molecule type" value="Genomic_DNA"/>
</dbReference>
<evidence type="ECO:0000256" key="11">
    <source>
        <dbReference type="ARBA" id="ARBA00022840"/>
    </source>
</evidence>
<dbReference type="PROSITE" id="PS50109">
    <property type="entry name" value="HIS_KIN"/>
    <property type="match status" value="1"/>
</dbReference>
<dbReference type="CDD" id="cd12915">
    <property type="entry name" value="PDC2_DGC_like"/>
    <property type="match status" value="1"/>
</dbReference>
<dbReference type="SMART" id="SM00448">
    <property type="entry name" value="REC"/>
    <property type="match status" value="1"/>
</dbReference>
<dbReference type="PRINTS" id="PR00344">
    <property type="entry name" value="BCTRLSENSOR"/>
</dbReference>
<dbReference type="InterPro" id="IPR036890">
    <property type="entry name" value="HATPase_C_sf"/>
</dbReference>
<sequence length="811" mass="87330">MPDSQRSRRLIAATGAALLSTIACALGIALQQVHDSEIAEWRDQLDGTALLLAEQTAHEMGAADLMLDGMLERIQLLGVHDSASLRAQLSDEVEFQRLQDRKRVLPQIDVATVVAADGQVINFTRSYPAPPINLADRDYFKAHRDHPTLGLYVSQPVRNKGNGSWTFYLSRRINGVDGGFLGVVLVGVGSRQISDFYGKIKLSDGSAVTLYRRDFTLLARWPHQDEVMGKINRGGSSYEVIERQRREAGTAVVRTPRLADNGRLVTRMGAARLIPNYPMIINVSVPEAVFLAQWYLFAWQLSMVGLVCSVAVLAACVIVLRAMRRRDSAVREQRALKAEADAASRAKSAFLAMMSHEIRTPLTAVIGFAEQLEHADRGETAELGRIIVRNSQHLLSLINDILDISKVESGKLVLEHVPFSPDEALAAVSALMRGAASVRGVDYRAVTHGAMPAAVRGDPTRWRQILLNLVSNAIKFTERGTVDVSLWYQDDAQLLCCQVRDTGIGMSDQQLAGLFAPFVQADSSVTRRFGGSGLGLYLVRQLATAMGGEVRAESALGQGTCMTVTVRALPAAALPSVAEVDDSGPVVGRVLVVEDGADNRLLVRSLLEKMGAEVRCAQDGEQGVADALAQAPDLVLMDIQMPVLDGVSATRRLREAGFTRPVVALTANVLADDHARYLAAGFSDCLAKPIERHAFQQVVRRYLGCAGTDIGFADLPEFAPLRHAFKTGIVDRVERIGAALARGEVQAVFMEAHAIKGAAATFGCPATGACAARLESACHQDDMPAQASALTALREAAARDAGTAAQLAPAP</sequence>
<dbReference type="Pfam" id="PF01627">
    <property type="entry name" value="Hpt"/>
    <property type="match status" value="1"/>
</dbReference>
<dbReference type="InterPro" id="IPR008207">
    <property type="entry name" value="Sig_transdc_His_kin_Hpt_dom"/>
</dbReference>
<dbReference type="InterPro" id="IPR004358">
    <property type="entry name" value="Sig_transdc_His_kin-like_C"/>
</dbReference>
<evidence type="ECO:0000256" key="6">
    <source>
        <dbReference type="ARBA" id="ARBA00022553"/>
    </source>
</evidence>
<dbReference type="InterPro" id="IPR036641">
    <property type="entry name" value="HPT_dom_sf"/>
</dbReference>
<dbReference type="PROSITE" id="PS50894">
    <property type="entry name" value="HPT"/>
    <property type="match status" value="1"/>
</dbReference>
<evidence type="ECO:0000259" key="23">
    <source>
        <dbReference type="PROSITE" id="PS50894"/>
    </source>
</evidence>
<evidence type="ECO:0000256" key="4">
    <source>
        <dbReference type="ARBA" id="ARBA00022475"/>
    </source>
</evidence>
<evidence type="ECO:0000256" key="16">
    <source>
        <dbReference type="ARBA" id="ARBA00058004"/>
    </source>
</evidence>
<keyword evidence="9" id="KW-0732">Signal</keyword>
<keyword evidence="5" id="KW-0997">Cell inner membrane</keyword>
<feature type="domain" description="Response regulatory" evidence="22">
    <location>
        <begin position="589"/>
        <end position="703"/>
    </location>
</feature>
<keyword evidence="6 19" id="KW-0597">Phosphoprotein</keyword>
<evidence type="ECO:0000256" key="15">
    <source>
        <dbReference type="ARBA" id="ARBA00023136"/>
    </source>
</evidence>
<dbReference type="Gene3D" id="3.30.450.20">
    <property type="entry name" value="PAS domain"/>
    <property type="match status" value="2"/>
</dbReference>
<gene>
    <name evidence="24" type="ORF">GTP44_12320</name>
</gene>
<dbReference type="FunFam" id="3.30.565.10:FF:000010">
    <property type="entry name" value="Sensor histidine kinase RcsC"/>
    <property type="match status" value="1"/>
</dbReference>
<dbReference type="Pfam" id="PF00072">
    <property type="entry name" value="Response_reg"/>
    <property type="match status" value="1"/>
</dbReference>
<dbReference type="AlphaFoldDB" id="A0A6L8MI20"/>
<dbReference type="InterPro" id="IPR005467">
    <property type="entry name" value="His_kinase_dom"/>
</dbReference>
<evidence type="ECO:0000256" key="8">
    <source>
        <dbReference type="ARBA" id="ARBA00022692"/>
    </source>
</evidence>
<comment type="caution">
    <text evidence="24">The sequence shown here is derived from an EMBL/GenBank/DDBJ whole genome shotgun (WGS) entry which is preliminary data.</text>
</comment>
<dbReference type="PROSITE" id="PS50110">
    <property type="entry name" value="RESPONSE_REGULATORY"/>
    <property type="match status" value="1"/>
</dbReference>
<keyword evidence="14" id="KW-0843">Virulence</keyword>
<evidence type="ECO:0000256" key="5">
    <source>
        <dbReference type="ARBA" id="ARBA00022519"/>
    </source>
</evidence>
<evidence type="ECO:0000256" key="17">
    <source>
        <dbReference type="ARBA" id="ARBA00070152"/>
    </source>
</evidence>
<evidence type="ECO:0000259" key="22">
    <source>
        <dbReference type="PROSITE" id="PS50110"/>
    </source>
</evidence>
<evidence type="ECO:0000256" key="14">
    <source>
        <dbReference type="ARBA" id="ARBA00023026"/>
    </source>
</evidence>
<dbReference type="InterPro" id="IPR011006">
    <property type="entry name" value="CheY-like_superfamily"/>
</dbReference>
<dbReference type="CDD" id="cd12914">
    <property type="entry name" value="PDC1_DGC_like"/>
    <property type="match status" value="1"/>
</dbReference>
<dbReference type="PANTHER" id="PTHR43047">
    <property type="entry name" value="TWO-COMPONENT HISTIDINE PROTEIN KINASE"/>
    <property type="match status" value="1"/>
</dbReference>
<dbReference type="Gene3D" id="3.40.50.2300">
    <property type="match status" value="1"/>
</dbReference>
<evidence type="ECO:0000256" key="1">
    <source>
        <dbReference type="ARBA" id="ARBA00000085"/>
    </source>
</evidence>
<evidence type="ECO:0000256" key="20">
    <source>
        <dbReference type="SAM" id="Phobius"/>
    </source>
</evidence>
<keyword evidence="15 20" id="KW-0472">Membrane</keyword>
<feature type="transmembrane region" description="Helical" evidence="20">
    <location>
        <begin position="294"/>
        <end position="320"/>
    </location>
</feature>
<feature type="domain" description="Histidine kinase" evidence="21">
    <location>
        <begin position="353"/>
        <end position="570"/>
    </location>
</feature>
<dbReference type="SMART" id="SM00387">
    <property type="entry name" value="HATPase_c"/>
    <property type="match status" value="1"/>
</dbReference>
<comment type="catalytic activity">
    <reaction evidence="1">
        <text>ATP + protein L-histidine = ADP + protein N-phospho-L-histidine.</text>
        <dbReference type="EC" id="2.7.13.3"/>
    </reaction>
</comment>
<keyword evidence="11" id="KW-0067">ATP-binding</keyword>
<feature type="domain" description="HPt" evidence="23">
    <location>
        <begin position="714"/>
        <end position="808"/>
    </location>
</feature>
<keyword evidence="8 20" id="KW-0812">Transmembrane</keyword>
<evidence type="ECO:0000256" key="13">
    <source>
        <dbReference type="ARBA" id="ARBA00023012"/>
    </source>
</evidence>
<dbReference type="PANTHER" id="PTHR43047:SF72">
    <property type="entry name" value="OSMOSENSING HISTIDINE PROTEIN KINASE SLN1"/>
    <property type="match status" value="1"/>
</dbReference>
<dbReference type="Gene3D" id="1.10.287.130">
    <property type="match status" value="1"/>
</dbReference>
<dbReference type="SUPFAM" id="SSF47226">
    <property type="entry name" value="Histidine-containing phosphotransfer domain, HPT domain"/>
    <property type="match status" value="1"/>
</dbReference>
<dbReference type="Pfam" id="PF02518">
    <property type="entry name" value="HATPase_c"/>
    <property type="match status" value="1"/>
</dbReference>
<dbReference type="SUPFAM" id="SSF47384">
    <property type="entry name" value="Homodimeric domain of signal transducing histidine kinase"/>
    <property type="match status" value="1"/>
</dbReference>
<feature type="modified residue" description="4-aspartylphosphate" evidence="19">
    <location>
        <position position="638"/>
    </location>
</feature>
<organism evidence="24 25">
    <name type="scientific">Duganella lactea</name>
    <dbReference type="NCBI Taxonomy" id="2692173"/>
    <lineage>
        <taxon>Bacteria</taxon>
        <taxon>Pseudomonadati</taxon>
        <taxon>Pseudomonadota</taxon>
        <taxon>Betaproteobacteria</taxon>
        <taxon>Burkholderiales</taxon>
        <taxon>Oxalobacteraceae</taxon>
        <taxon>Telluria group</taxon>
        <taxon>Duganella</taxon>
    </lineage>
</organism>
<dbReference type="SUPFAM" id="SSF52172">
    <property type="entry name" value="CheY-like"/>
    <property type="match status" value="1"/>
</dbReference>
<dbReference type="CDD" id="cd16922">
    <property type="entry name" value="HATPase_EvgS-ArcB-TorS-like"/>
    <property type="match status" value="1"/>
</dbReference>
<reference evidence="24 25" key="1">
    <citation type="submission" date="2019-12" db="EMBL/GenBank/DDBJ databases">
        <title>Novel species isolated from a subtropical stream in China.</title>
        <authorList>
            <person name="Lu H."/>
        </authorList>
    </citation>
    <scope>NUCLEOTIDE SEQUENCE [LARGE SCALE GENOMIC DNA]</scope>
    <source>
        <strain evidence="24 25">FT50W</strain>
    </source>
</reference>
<evidence type="ECO:0000313" key="25">
    <source>
        <dbReference type="Proteomes" id="UP000474565"/>
    </source>
</evidence>
<dbReference type="SMART" id="SM00388">
    <property type="entry name" value="HisKA"/>
    <property type="match status" value="1"/>
</dbReference>
<evidence type="ECO:0000256" key="2">
    <source>
        <dbReference type="ARBA" id="ARBA00004429"/>
    </source>
</evidence>
<accession>A0A6L8MI20</accession>
<dbReference type="GO" id="GO:0005886">
    <property type="term" value="C:plasma membrane"/>
    <property type="evidence" value="ECO:0007669"/>
    <property type="project" value="UniProtKB-SubCell"/>
</dbReference>
<evidence type="ECO:0000256" key="9">
    <source>
        <dbReference type="ARBA" id="ARBA00022729"/>
    </source>
</evidence>
<keyword evidence="10" id="KW-0418">Kinase</keyword>
<dbReference type="EC" id="2.7.13.3" evidence="3"/>
<evidence type="ECO:0000256" key="12">
    <source>
        <dbReference type="ARBA" id="ARBA00022989"/>
    </source>
</evidence>
<dbReference type="Pfam" id="PF00512">
    <property type="entry name" value="HisKA"/>
    <property type="match status" value="1"/>
</dbReference>
<keyword evidence="4" id="KW-1003">Cell membrane</keyword>
<evidence type="ECO:0000313" key="24">
    <source>
        <dbReference type="EMBL" id="MYM82740.1"/>
    </source>
</evidence>
<evidence type="ECO:0000256" key="18">
    <source>
        <dbReference type="PROSITE-ProRule" id="PRU00110"/>
    </source>
</evidence>
<dbReference type="GO" id="GO:0000155">
    <property type="term" value="F:phosphorelay sensor kinase activity"/>
    <property type="evidence" value="ECO:0007669"/>
    <property type="project" value="InterPro"/>
</dbReference>
<evidence type="ECO:0000259" key="21">
    <source>
        <dbReference type="PROSITE" id="PS50109"/>
    </source>
</evidence>
<keyword evidence="12 20" id="KW-1133">Transmembrane helix</keyword>
<dbReference type="GO" id="GO:0009927">
    <property type="term" value="F:histidine phosphotransfer kinase activity"/>
    <property type="evidence" value="ECO:0007669"/>
    <property type="project" value="TreeGrafter"/>
</dbReference>
<dbReference type="RefSeq" id="WP_161019662.1">
    <property type="nucleotide sequence ID" value="NZ_WWCP01000012.1"/>
</dbReference>
<dbReference type="CDD" id="cd17546">
    <property type="entry name" value="REC_hyHK_CKI1_RcsC-like"/>
    <property type="match status" value="1"/>
</dbReference>
<evidence type="ECO:0000256" key="19">
    <source>
        <dbReference type="PROSITE-ProRule" id="PRU00169"/>
    </source>
</evidence>
<comment type="subcellular location">
    <subcellularLocation>
        <location evidence="2">Cell inner membrane</location>
        <topology evidence="2">Multi-pass membrane protein</topology>
    </subcellularLocation>
</comment>
<dbReference type="SUPFAM" id="SSF55874">
    <property type="entry name" value="ATPase domain of HSP90 chaperone/DNA topoisomerase II/histidine kinase"/>
    <property type="match status" value="1"/>
</dbReference>
<dbReference type="Gene3D" id="3.30.565.10">
    <property type="entry name" value="Histidine kinase-like ATPase, C-terminal domain"/>
    <property type="match status" value="1"/>
</dbReference>
<proteinExistence type="predicted"/>
<evidence type="ECO:0000256" key="7">
    <source>
        <dbReference type="ARBA" id="ARBA00022679"/>
    </source>
</evidence>
<name>A0A6L8MI20_9BURK</name>
<dbReference type="CDD" id="cd00082">
    <property type="entry name" value="HisKA"/>
    <property type="match status" value="1"/>
</dbReference>
<dbReference type="InterPro" id="IPR003594">
    <property type="entry name" value="HATPase_dom"/>
</dbReference>
<keyword evidence="11" id="KW-0547">Nucleotide-binding</keyword>
<keyword evidence="7" id="KW-0808">Transferase</keyword>
<comment type="function">
    <text evidence="16">Member of the two-component regulatory system BvgS/BvgA. Phosphorylates BvgA via a four-step phosphorelay in response to environmental signals.</text>
</comment>
<dbReference type="InterPro" id="IPR001789">
    <property type="entry name" value="Sig_transdc_resp-reg_receiver"/>
</dbReference>
<dbReference type="PROSITE" id="PS51257">
    <property type="entry name" value="PROKAR_LIPOPROTEIN"/>
    <property type="match status" value="1"/>
</dbReference>
<dbReference type="InterPro" id="IPR003661">
    <property type="entry name" value="HisK_dim/P_dom"/>
</dbReference>
<evidence type="ECO:0000256" key="3">
    <source>
        <dbReference type="ARBA" id="ARBA00012438"/>
    </source>
</evidence>
<dbReference type="InterPro" id="IPR036097">
    <property type="entry name" value="HisK_dim/P_sf"/>
</dbReference>
<feature type="modified residue" description="Phosphohistidine" evidence="18">
    <location>
        <position position="753"/>
    </location>
</feature>
<evidence type="ECO:0000256" key="10">
    <source>
        <dbReference type="ARBA" id="ARBA00022777"/>
    </source>
</evidence>
<dbReference type="Gene3D" id="1.20.120.160">
    <property type="entry name" value="HPT domain"/>
    <property type="match status" value="1"/>
</dbReference>
<protein>
    <recommendedName>
        <fullName evidence="17">Virulence sensor protein BvgS</fullName>
        <ecNumber evidence="3">2.7.13.3</ecNumber>
    </recommendedName>
</protein>
<keyword evidence="13" id="KW-0902">Two-component regulatory system</keyword>
<dbReference type="Proteomes" id="UP000474565">
    <property type="component" value="Unassembled WGS sequence"/>
</dbReference>